<evidence type="ECO:0000313" key="2">
    <source>
        <dbReference type="Proteomes" id="UP000092445"/>
    </source>
</evidence>
<dbReference type="Proteomes" id="UP000092445">
    <property type="component" value="Unassembled WGS sequence"/>
</dbReference>
<dbReference type="EnsemblMetazoa" id="GPAI019692-RA">
    <property type="protein sequence ID" value="GPAI019692-PA"/>
    <property type="gene ID" value="GPAI019692"/>
</dbReference>
<dbReference type="AlphaFoldDB" id="A0A1A9ZMY5"/>
<keyword evidence="2" id="KW-1185">Reference proteome</keyword>
<accession>A0A1A9ZMY5</accession>
<reference evidence="2" key="1">
    <citation type="submission" date="2014-03" db="EMBL/GenBank/DDBJ databases">
        <authorList>
            <person name="Aksoy S."/>
            <person name="Warren W."/>
            <person name="Wilson R.K."/>
        </authorList>
    </citation>
    <scope>NUCLEOTIDE SEQUENCE [LARGE SCALE GENOMIC DNA]</scope>
    <source>
        <strain evidence="2">IAEA</strain>
    </source>
</reference>
<evidence type="ECO:0000313" key="1">
    <source>
        <dbReference type="EnsemblMetazoa" id="GPAI019692-PA"/>
    </source>
</evidence>
<protein>
    <submittedName>
        <fullName evidence="1">Uncharacterized protein</fullName>
    </submittedName>
</protein>
<sequence>MRHFSHGAIAQYYDNIVAEALRQTLMRQVPIAYEEQNRVYRSLRALLVILTPPEAFSSMFSQESFEAFYGLRWTQETKQYISNRLENGLETFPSAGRSGLASFLVFELACYKYFRDRNNYKDEKHVERWA</sequence>
<name>A0A1A9ZMY5_GLOPL</name>
<dbReference type="VEuPathDB" id="VectorBase:GPAI019692"/>
<reference evidence="1" key="2">
    <citation type="submission" date="2020-05" db="UniProtKB">
        <authorList>
            <consortium name="EnsemblMetazoa"/>
        </authorList>
    </citation>
    <scope>IDENTIFICATION</scope>
    <source>
        <strain evidence="1">IAEA</strain>
    </source>
</reference>
<dbReference type="STRING" id="7398.A0A1A9ZMY5"/>
<proteinExistence type="predicted"/>
<organism evidence="1 2">
    <name type="scientific">Glossina pallidipes</name>
    <name type="common">Tsetse fly</name>
    <dbReference type="NCBI Taxonomy" id="7398"/>
    <lineage>
        <taxon>Eukaryota</taxon>
        <taxon>Metazoa</taxon>
        <taxon>Ecdysozoa</taxon>
        <taxon>Arthropoda</taxon>
        <taxon>Hexapoda</taxon>
        <taxon>Insecta</taxon>
        <taxon>Pterygota</taxon>
        <taxon>Neoptera</taxon>
        <taxon>Endopterygota</taxon>
        <taxon>Diptera</taxon>
        <taxon>Brachycera</taxon>
        <taxon>Muscomorpha</taxon>
        <taxon>Hippoboscoidea</taxon>
        <taxon>Glossinidae</taxon>
        <taxon>Glossina</taxon>
    </lineage>
</organism>